<dbReference type="HOGENOM" id="CLU_006493_7_2_7"/>
<reference evidence="2 3" key="1">
    <citation type="journal article" date="2013" name="ISME J.">
        <title>By their genes ye shall know them: genomic signatures of predatory bacteria.</title>
        <authorList>
            <person name="Pasternak Z."/>
            <person name="Pietrokovski S."/>
            <person name="Rotem O."/>
            <person name="Gophna U."/>
            <person name="Lurie-Weinberger M.N."/>
            <person name="Jurkevitch E."/>
        </authorList>
    </citation>
    <scope>NUCLEOTIDE SEQUENCE [LARGE SCALE GENOMIC DNA]</scope>
    <source>
        <strain evidence="2 3">JSS</strain>
    </source>
</reference>
<dbReference type="PRINTS" id="PR00095">
    <property type="entry name" value="ANTSNTHASEI"/>
</dbReference>
<dbReference type="PANTHER" id="PTHR11236:SF50">
    <property type="entry name" value="AMINODEOXYCHORISMATE SYNTHASE COMPONENT 1"/>
    <property type="match status" value="1"/>
</dbReference>
<keyword evidence="3" id="KW-1185">Reference proteome</keyword>
<dbReference type="PANTHER" id="PTHR11236">
    <property type="entry name" value="AMINOBENZOATE/ANTHRANILATE SYNTHASE"/>
    <property type="match status" value="1"/>
</dbReference>
<dbReference type="Pfam" id="PF00425">
    <property type="entry name" value="Chorismate_bind"/>
    <property type="match status" value="1"/>
</dbReference>
<dbReference type="InterPro" id="IPR005801">
    <property type="entry name" value="ADC_synthase"/>
</dbReference>
<protein>
    <recommendedName>
        <fullName evidence="1">Chorismate-utilising enzyme C-terminal domain-containing protein</fullName>
    </recommendedName>
</protein>
<dbReference type="OrthoDB" id="9803598at2"/>
<accession>M4VD27</accession>
<dbReference type="AlphaFoldDB" id="M4VD27"/>
<dbReference type="GO" id="GO:0000162">
    <property type="term" value="P:L-tryptophan biosynthetic process"/>
    <property type="evidence" value="ECO:0007669"/>
    <property type="project" value="TreeGrafter"/>
</dbReference>
<name>M4VD27_9BACT</name>
<dbReference type="Gene3D" id="3.60.120.10">
    <property type="entry name" value="Anthranilate synthase"/>
    <property type="match status" value="1"/>
</dbReference>
<proteinExistence type="predicted"/>
<dbReference type="PATRIC" id="fig|1184267.3.peg.2201"/>
<evidence type="ECO:0000313" key="3">
    <source>
        <dbReference type="Proteomes" id="UP000012040"/>
    </source>
</evidence>
<dbReference type="InterPro" id="IPR015890">
    <property type="entry name" value="Chorismate_C"/>
</dbReference>
<gene>
    <name evidence="2" type="ORF">A11Q_2174</name>
</gene>
<dbReference type="GO" id="GO:0046820">
    <property type="term" value="F:4-amino-4-deoxychorismate synthase activity"/>
    <property type="evidence" value="ECO:0007669"/>
    <property type="project" value="TreeGrafter"/>
</dbReference>
<dbReference type="EMBL" id="CP003537">
    <property type="protein sequence ID" value="AGH96390.1"/>
    <property type="molecule type" value="Genomic_DNA"/>
</dbReference>
<evidence type="ECO:0000313" key="2">
    <source>
        <dbReference type="EMBL" id="AGH96390.1"/>
    </source>
</evidence>
<dbReference type="KEGG" id="bex:A11Q_2174"/>
<dbReference type="STRING" id="1184267.A11Q_2174"/>
<evidence type="ECO:0000259" key="1">
    <source>
        <dbReference type="Pfam" id="PF00425"/>
    </source>
</evidence>
<dbReference type="SUPFAM" id="SSF56322">
    <property type="entry name" value="ADC synthase"/>
    <property type="match status" value="1"/>
</dbReference>
<dbReference type="InterPro" id="IPR019999">
    <property type="entry name" value="Anth_synth_I-like"/>
</dbReference>
<dbReference type="RefSeq" id="WP_015470880.1">
    <property type="nucleotide sequence ID" value="NC_020813.1"/>
</dbReference>
<dbReference type="Proteomes" id="UP000012040">
    <property type="component" value="Chromosome"/>
</dbReference>
<sequence>MKPVVCFYQDDVFIYSQNYNLFRCPPEKSISDFLNEIEHSFKTDLKVVQVNFEYENQELFKHQKNLYPSDKCSVFILTQHEMLSTDKLLEKLRSHQSESAFEPPLLKSLESQADYERKVHFIKEQIAQGRLYQVNLTAPLAGSTTANGADIFSLYQNRFSAPYAALLPLAEYDLISFSPELFLKKTGTKLKTQPIKGSASLEDPSAKDLITSKKEEAELSMIVDLLRNDFNRIEEDHSAKVTSHRALLKLKYIQHTYSEIEIETSKGLAEILEATAPGGSISGCPKIESLNLIAELEPYRRQAYTGCLGWWAHNSFCLNLSIRSFMKYQDQLFYHSGGGIVYDSSPEKEWQEFLLKTGSLTTHE</sequence>
<feature type="domain" description="Chorismate-utilising enzyme C-terminal" evidence="1">
    <location>
        <begin position="112"/>
        <end position="356"/>
    </location>
</feature>
<dbReference type="eggNOG" id="COG0147">
    <property type="taxonomic scope" value="Bacteria"/>
</dbReference>
<organism evidence="2 3">
    <name type="scientific">Pseudobdellovibrio exovorus JSS</name>
    <dbReference type="NCBI Taxonomy" id="1184267"/>
    <lineage>
        <taxon>Bacteria</taxon>
        <taxon>Pseudomonadati</taxon>
        <taxon>Bdellovibrionota</taxon>
        <taxon>Bdellovibrionia</taxon>
        <taxon>Bdellovibrionales</taxon>
        <taxon>Pseudobdellovibrionaceae</taxon>
        <taxon>Pseudobdellovibrio</taxon>
    </lineage>
</organism>